<dbReference type="Proteomes" id="UP000198211">
    <property type="component" value="Unassembled WGS sequence"/>
</dbReference>
<protein>
    <submittedName>
        <fullName evidence="1">Uncharacterized protein</fullName>
    </submittedName>
</protein>
<evidence type="ECO:0000313" key="2">
    <source>
        <dbReference type="Proteomes" id="UP000198211"/>
    </source>
</evidence>
<comment type="caution">
    <text evidence="1">The sequence shown here is derived from an EMBL/GenBank/DDBJ whole genome shotgun (WGS) entry which is preliminary data.</text>
</comment>
<sequence>MVKRKFEQRTLAEKLLSQHYEAGDDYTGTILLILSHRIANGLAEPPSSGPNHKMKPYEGSIIDYF</sequence>
<evidence type="ECO:0000313" key="1">
    <source>
        <dbReference type="EMBL" id="OWY95659.1"/>
    </source>
</evidence>
<proteinExistence type="predicted"/>
<dbReference type="EMBL" id="NBNE01012642">
    <property type="protein sequence ID" value="OWY95659.1"/>
    <property type="molecule type" value="Genomic_DNA"/>
</dbReference>
<name>A0A225UTZ0_9STRA</name>
<keyword evidence="2" id="KW-1185">Reference proteome</keyword>
<reference evidence="2" key="1">
    <citation type="submission" date="2017-03" db="EMBL/GenBank/DDBJ databases">
        <title>Phytopthora megakarya and P. palmivora, two closely related causual agents of cacao black pod achieved similar genome size and gene model numbers by different mechanisms.</title>
        <authorList>
            <person name="Ali S."/>
            <person name="Shao J."/>
            <person name="Larry D.J."/>
            <person name="Kronmiller B."/>
            <person name="Shen D."/>
            <person name="Strem M.D."/>
            <person name="Melnick R.L."/>
            <person name="Guiltinan M.J."/>
            <person name="Tyler B.M."/>
            <person name="Meinhardt L.W."/>
            <person name="Bailey B.A."/>
        </authorList>
    </citation>
    <scope>NUCLEOTIDE SEQUENCE [LARGE SCALE GENOMIC DNA]</scope>
    <source>
        <strain evidence="2">zdho120</strain>
    </source>
</reference>
<accession>A0A225UTZ0</accession>
<dbReference type="AlphaFoldDB" id="A0A225UTZ0"/>
<gene>
    <name evidence="1" type="ORF">PHMEG_00034278</name>
</gene>
<organism evidence="1 2">
    <name type="scientific">Phytophthora megakarya</name>
    <dbReference type="NCBI Taxonomy" id="4795"/>
    <lineage>
        <taxon>Eukaryota</taxon>
        <taxon>Sar</taxon>
        <taxon>Stramenopiles</taxon>
        <taxon>Oomycota</taxon>
        <taxon>Peronosporomycetes</taxon>
        <taxon>Peronosporales</taxon>
        <taxon>Peronosporaceae</taxon>
        <taxon>Phytophthora</taxon>
    </lineage>
</organism>